<keyword evidence="4 6" id="KW-0833">Ubl conjugation pathway</keyword>
<evidence type="ECO:0000256" key="5">
    <source>
        <dbReference type="ARBA" id="ARBA00022833"/>
    </source>
</evidence>
<feature type="compositionally biased region" description="Low complexity" evidence="8">
    <location>
        <begin position="1520"/>
        <end position="1530"/>
    </location>
</feature>
<gene>
    <name evidence="11" type="ORF">FNF28_01368</name>
</gene>
<keyword evidence="1" id="KW-0808">Transferase</keyword>
<dbReference type="GO" id="GO:0061630">
    <property type="term" value="F:ubiquitin protein ligase activity"/>
    <property type="evidence" value="ECO:0007669"/>
    <property type="project" value="InterPro"/>
</dbReference>
<dbReference type="PANTHER" id="PTHR45670">
    <property type="entry name" value="E3 UBIQUITIN-PROTEIN LIGASE TRIP12"/>
    <property type="match status" value="1"/>
</dbReference>
<feature type="region of interest" description="Disordered" evidence="8">
    <location>
        <begin position="1756"/>
        <end position="1807"/>
    </location>
</feature>
<evidence type="ECO:0000256" key="1">
    <source>
        <dbReference type="ARBA" id="ARBA00022679"/>
    </source>
</evidence>
<feature type="domain" description="RanBP2-type" evidence="9">
    <location>
        <begin position="743"/>
        <end position="774"/>
    </location>
</feature>
<evidence type="ECO:0000256" key="4">
    <source>
        <dbReference type="ARBA" id="ARBA00022786"/>
    </source>
</evidence>
<dbReference type="PROSITE" id="PS01358">
    <property type="entry name" value="ZF_RANBP2_1"/>
    <property type="match status" value="2"/>
</dbReference>
<feature type="compositionally biased region" description="Low complexity" evidence="8">
    <location>
        <begin position="2497"/>
        <end position="2506"/>
    </location>
</feature>
<keyword evidence="2" id="KW-0479">Metal-binding</keyword>
<evidence type="ECO:0000256" key="6">
    <source>
        <dbReference type="PROSITE-ProRule" id="PRU00104"/>
    </source>
</evidence>
<dbReference type="SUPFAM" id="SSF56204">
    <property type="entry name" value="Hect, E3 ligase catalytic domain"/>
    <property type="match status" value="2"/>
</dbReference>
<dbReference type="SMART" id="SM00119">
    <property type="entry name" value="HECTc"/>
    <property type="match status" value="1"/>
</dbReference>
<feature type="compositionally biased region" description="Low complexity" evidence="8">
    <location>
        <begin position="2449"/>
        <end position="2487"/>
    </location>
</feature>
<dbReference type="InterPro" id="IPR001876">
    <property type="entry name" value="Znf_RanBP2"/>
</dbReference>
<evidence type="ECO:0000256" key="7">
    <source>
        <dbReference type="PROSITE-ProRule" id="PRU00322"/>
    </source>
</evidence>
<feature type="region of interest" description="Disordered" evidence="8">
    <location>
        <begin position="2263"/>
        <end position="2310"/>
    </location>
</feature>
<organism evidence="11 12">
    <name type="scientific">Cafeteria roenbergensis</name>
    <name type="common">Marine flagellate</name>
    <dbReference type="NCBI Taxonomy" id="33653"/>
    <lineage>
        <taxon>Eukaryota</taxon>
        <taxon>Sar</taxon>
        <taxon>Stramenopiles</taxon>
        <taxon>Bigyra</taxon>
        <taxon>Opalozoa</taxon>
        <taxon>Bicosoecida</taxon>
        <taxon>Cafeteriaceae</taxon>
        <taxon>Cafeteria</taxon>
    </lineage>
</organism>
<dbReference type="GO" id="GO:0000209">
    <property type="term" value="P:protein polyubiquitination"/>
    <property type="evidence" value="ECO:0007669"/>
    <property type="project" value="TreeGrafter"/>
</dbReference>
<dbReference type="EMBL" id="VLTL01000012">
    <property type="protein sequence ID" value="KAA0170606.1"/>
    <property type="molecule type" value="Genomic_DNA"/>
</dbReference>
<dbReference type="Gene3D" id="4.10.1060.10">
    <property type="entry name" value="Zinc finger, RanBP2-type"/>
    <property type="match status" value="1"/>
</dbReference>
<evidence type="ECO:0000256" key="8">
    <source>
        <dbReference type="SAM" id="MobiDB-lite"/>
    </source>
</evidence>
<feature type="domain" description="HECT" evidence="10">
    <location>
        <begin position="2753"/>
        <end position="2931"/>
    </location>
</feature>
<feature type="active site" description="Glycyl thioester intermediate" evidence="6">
    <location>
        <position position="2898"/>
    </location>
</feature>
<dbReference type="InterPro" id="IPR045322">
    <property type="entry name" value="HECTD1/TRIP12-like"/>
</dbReference>
<feature type="region of interest" description="Disordered" evidence="8">
    <location>
        <begin position="329"/>
        <end position="424"/>
    </location>
</feature>
<feature type="region of interest" description="Disordered" evidence="8">
    <location>
        <begin position="2330"/>
        <end position="2351"/>
    </location>
</feature>
<keyword evidence="5" id="KW-0862">Zinc</keyword>
<dbReference type="InterPro" id="IPR035983">
    <property type="entry name" value="Hect_E3_ubiquitin_ligase"/>
</dbReference>
<feature type="region of interest" description="Disordered" evidence="8">
    <location>
        <begin position="600"/>
        <end position="635"/>
    </location>
</feature>
<evidence type="ECO:0000313" key="12">
    <source>
        <dbReference type="Proteomes" id="UP000324907"/>
    </source>
</evidence>
<feature type="region of interest" description="Disordered" evidence="8">
    <location>
        <begin position="1520"/>
        <end position="1546"/>
    </location>
</feature>
<dbReference type="GO" id="GO:0043161">
    <property type="term" value="P:proteasome-mediated ubiquitin-dependent protein catabolic process"/>
    <property type="evidence" value="ECO:0007669"/>
    <property type="project" value="TreeGrafter"/>
</dbReference>
<sequence length="2931" mass="303500">MSAADGKTAVEKLAGRLQANLAGLEERDDAIAALAGILRCQSSGWMPQAFDDVVKAFGARFESIGHARCCATAAGKPALMLLEAFVETQVVAGAARSIGAALSLDGAQGRSVGCVMGLLGWVLVQAVDPECWRGSLTSARIEGLHRSGPGTVESRGLRPTTLVRFASRRSSTMSLTFALDDTATWVPPTGIRFAKNHIVDFTTVRELLDVVTGPAILVSPPKRPEPTPAEQCLRAYAAWLVGRHIALDVRGAGIVPGQLLVASSSSPVAELPAATRAAMRRATADMVAFTKEGAAVAAGGATVLSNLPAGAEGFDRDPAGDLRRLVRARHDDQGEGDSDAGEGDGHGSDHMLRDMFDDGDDDDDDSDDDDDDDDDDDSDSDNDNGDEDIDDSDDDDDDDGSTDEGVRIGGRGARRALPAGNPVQGTGFGSPLAAMAADLSSFRNHLHGMFRQLAGVPLPDSAATQASSPRLRSLPFGMLSAPVRTQPSTDAIEDPEPSLSNEPAVASAGDARPEAFGWALGEVVSFDEASGCHILKLSEADDDPSMEGRLPLALGADPTIRQATRSRFVAFNAAHAKFTVLAGRPVWDAAQQAIVAERVAGQRAAEQRPASPPSFSAPSSSSGAQPGRTAAPAGSEAIDLTDSTELPSGAQPSSGTAAALETAPTVIDIDDGAEAGAPAAGAAAAAGPAEPEEPEGMWACPRCTVHNRLEVAVCTVCGADAPPSAERRRQSAGVQLAGTQAVAAGEDEWSCSGCTFLNPLTQVACGMCGSGMQAADMERRQARFGAAPAEVPQHVGVMHRLLALRAESSMHQRLARASRSKAVWVEAFNEAWKQLRPLESVLATMERAERSHTGRIPSARLHDAAAEAVAEGGDAGPGLSDVSFTRPADVARNVSAVLSPSVRSSEGRIPLLPMAELSGLLECGAQTERDARPVRGEDLSPARLAVWALTELRVGARVDVRTETSPWAEGRVVKLVSRALAGQHALWGSGMPRVLFDAVEVRVFGSSTTVTLPLPIAPILAVLEAGSVSACESGTGLAWAAPDPHHVLGAAVGGAPSANKSLALAVLRASLRSTLDKGAEHWDAFVAPLRAFTSDSRMALLDTVKGGVAACLGHVERPRPAGSERVPFFVRGHREVATLGRFSQRMSEASRCGALARSAGITPGGRADRLPAWRSPTGRGTAPHAHVSPVHGLAPSLLQQARASAPEASAGQAAAGRPVRVRSIGVRLVFKAGSRRREFVPPKSQSTQRALVSKPIKGVEGRVGPYTFGSGVLRRAVAALLDLCHRLPAGEDVTRRIARAGQHLGGVDTLMLFAACSLKAHRASTAGRGGGAGENGEEEDDDMDAQFPIAPLIVWESGHTTDPGRCSTTGIWRRPAESWHSVVSRLPGVDAETLRLAASASVEAAAGGAASATQSPASSSSSSTSSSSASSRSSSSSNSSSGSSSSSNSSSGSSSSSNSSSGSSSSSSSSRSSSASSSRSSSSASSPAMAAVPSADHVLTPAHFRAAAAAAAGASDTAATAGASDEAATTQRPEDDIPSIDIGRARDPQVEWLPGRLASTRYARDGWPEDCRLWRGRLSTSRPVPIRLARLLAEGRVAGVEGSDPLLALHVEQPAGVAATAPQGPPPRRVRARLAVRFAAQVQGSPSHLVTRWHVMGPRFDAEEGCASHDVGAALLDNQVRAAAARVLSTWRDLDAHPLVTTAAGEPVRARDGCAINWMMGNLERIVRCGVSIERTHSFDLQLMLVHGVDDSPEAVAGRRVSQREPTLSSPVDQRGQLPDADAAGADGSRGEGAAAKTREAPGAEVPPGPSKFLLGLHFSDDIALPALSPHKALEAARRQAVGEIPAGAERASLVGPQPFVRCLPSAPLVGVLGTSSCVALDAWHRCATAAASEGAPGLLPLGGSVAGSQDALVDRAADQGSDLKRGLSALASAGSAARAFAEAVASLESARRDESAGLWAQRPAAWARPGHPPLIHRAVRHTVLEPDSSPAGTGELHETQPAAEVAARFAADTLPGIDSLAGAVVRAQGVGSMLHGLFDPDALAASQREGAMPDVTAVLCGALGSSLASTTSAGASGRLPRYLVELAMRSPRSLPWGARWLMVVAAGLGPLRWRQRLEDGYRQVMAGPAGAHLPRTAFHDPASAMRAVLHQRVAAFATATDGRPMTLSQLARGELEMVADSARGLGARRDRVLVRRSMLLDDASRLLRVHTSLPAFRRAHLEARFEGEMGHGSGVTREFFALLAEAVASIKVPDVAAAAAPRVTAPASRSAPGTTSSSSSSSSSSSPPTSGAPLRDMAAAKRPRPDPALQTAAARQLLASAGLPSSLARAVGGPADWDKAEEGASGKRMASFGGAGAGDLFFSVKADERPSRQGAAAAEHPAGLFPLPLATTASQWERTRHASVFETVGRAAGVALMDGHVLPLRLCPLVFEAVQEDARREAAVASEAGRSPPSGEGASAAASATAGPSSSAPVAAGAAATRLGAAMTPDEDGTTRSAAVPSPARRAAKRTREGRAWDSVAAGPAADPAAAAGAAADEDGADWELEAPAASGWAGGLCQAGPAELRVGGEAERAIAAGEADAEVLSKLAPPWRGSLGDRAWRHFVPSLHAIEEAAAARWRLRLLAVAGHLTAEEERAAVSEQVTVSGAALEDLALDFTDPACGHELTNEELLVAPPVPPEWPVALRAARRQRAALEHAADDRLSAGSMGPAAAASAVPPRATEELRRCLDPAATWERLFARLRASAAGALELSSENVDAWMAASLKHIGDVGIRPAARALRKGLQAIVPGWTLLVMTPTEAVRLFCGEGEVKWTMAELRKHVQFGSGLQPGSQQAQWLLEELVGMSQQERKEFLRFVTGCPALPAGGLAALHMPIRVHRRVASSGREEHALPSTSTCFHQLKLPAYKSRAVLGRQLRLGMAGSAGAIDFS</sequence>
<feature type="compositionally biased region" description="Basic and acidic residues" evidence="8">
    <location>
        <begin position="343"/>
        <end position="356"/>
    </location>
</feature>
<feature type="region of interest" description="Disordered" evidence="8">
    <location>
        <begin position="2443"/>
        <end position="2540"/>
    </location>
</feature>
<dbReference type="Proteomes" id="UP000324907">
    <property type="component" value="Unassembled WGS sequence"/>
</dbReference>
<evidence type="ECO:0000313" key="11">
    <source>
        <dbReference type="EMBL" id="KAA0170606.1"/>
    </source>
</evidence>
<accession>A0A5A8DYR0</accession>
<keyword evidence="3 7" id="KW-0863">Zinc-finger</keyword>
<dbReference type="Pfam" id="PF00641">
    <property type="entry name" value="Zn_ribbon_RanBP"/>
    <property type="match status" value="2"/>
</dbReference>
<reference evidence="11 12" key="1">
    <citation type="submission" date="2019-07" db="EMBL/GenBank/DDBJ databases">
        <title>Genomes of Cafeteria roenbergensis.</title>
        <authorList>
            <person name="Fischer M.G."/>
            <person name="Hackl T."/>
            <person name="Roman M."/>
        </authorList>
    </citation>
    <scope>NUCLEOTIDE SEQUENCE [LARGE SCALE GENOMIC DNA]</scope>
    <source>
        <strain evidence="11 12">RCC970-E3</strain>
    </source>
</reference>
<dbReference type="PANTHER" id="PTHR45670:SF1">
    <property type="entry name" value="E3 UBIQUITIN-PROTEIN LIGASE HECTD1"/>
    <property type="match status" value="1"/>
</dbReference>
<feature type="domain" description="RanBP2-type" evidence="9">
    <location>
        <begin position="694"/>
        <end position="723"/>
    </location>
</feature>
<evidence type="ECO:0000256" key="3">
    <source>
        <dbReference type="ARBA" id="ARBA00022771"/>
    </source>
</evidence>
<evidence type="ECO:0000259" key="10">
    <source>
        <dbReference type="PROSITE" id="PS50237"/>
    </source>
</evidence>
<feature type="region of interest" description="Disordered" evidence="8">
    <location>
        <begin position="486"/>
        <end position="505"/>
    </location>
</feature>
<dbReference type="PROSITE" id="PS50199">
    <property type="entry name" value="ZF_RANBP2_2"/>
    <property type="match status" value="2"/>
</dbReference>
<feature type="compositionally biased region" description="Low complexity" evidence="8">
    <location>
        <begin position="2263"/>
        <end position="2294"/>
    </location>
</feature>
<dbReference type="Gene3D" id="3.30.2410.10">
    <property type="entry name" value="Hect, E3 ligase catalytic domain"/>
    <property type="match status" value="1"/>
</dbReference>
<dbReference type="GO" id="GO:0008270">
    <property type="term" value="F:zinc ion binding"/>
    <property type="evidence" value="ECO:0007669"/>
    <property type="project" value="UniProtKB-KW"/>
</dbReference>
<feature type="compositionally biased region" description="Acidic residues" evidence="8">
    <location>
        <begin position="357"/>
        <end position="402"/>
    </location>
</feature>
<dbReference type="Gene3D" id="2.30.30.380">
    <property type="entry name" value="Zn-finger domain of Sec23/24"/>
    <property type="match status" value="1"/>
</dbReference>
<dbReference type="Gene3D" id="3.90.1750.10">
    <property type="entry name" value="Hect, E3 ligase catalytic domains"/>
    <property type="match status" value="1"/>
</dbReference>
<feature type="compositionally biased region" description="Low complexity" evidence="8">
    <location>
        <begin position="613"/>
        <end position="622"/>
    </location>
</feature>
<feature type="compositionally biased region" description="Basic and acidic residues" evidence="8">
    <location>
        <begin position="2337"/>
        <end position="2346"/>
    </location>
</feature>
<name>A0A5A8DYR0_CAFRO</name>
<feature type="compositionally biased region" description="Low complexity" evidence="8">
    <location>
        <begin position="1780"/>
        <end position="1796"/>
    </location>
</feature>
<evidence type="ECO:0000259" key="9">
    <source>
        <dbReference type="PROSITE" id="PS50199"/>
    </source>
</evidence>
<comment type="caution">
    <text evidence="11">The sequence shown here is derived from an EMBL/GenBank/DDBJ whole genome shotgun (WGS) entry which is preliminary data.</text>
</comment>
<dbReference type="Pfam" id="PF00632">
    <property type="entry name" value="HECT"/>
    <property type="match status" value="1"/>
</dbReference>
<dbReference type="PROSITE" id="PS50237">
    <property type="entry name" value="HECT"/>
    <property type="match status" value="1"/>
</dbReference>
<evidence type="ECO:0000256" key="2">
    <source>
        <dbReference type="ARBA" id="ARBA00022723"/>
    </source>
</evidence>
<feature type="region of interest" description="Disordered" evidence="8">
    <location>
        <begin position="1409"/>
        <end position="1488"/>
    </location>
</feature>
<dbReference type="InterPro" id="IPR000569">
    <property type="entry name" value="HECT_dom"/>
</dbReference>
<feature type="compositionally biased region" description="Low complexity" evidence="8">
    <location>
        <begin position="2522"/>
        <end position="2536"/>
    </location>
</feature>
<proteinExistence type="predicted"/>
<protein>
    <submittedName>
        <fullName evidence="11">Uncharacterized protein</fullName>
    </submittedName>
</protein>
<dbReference type="SMART" id="SM00547">
    <property type="entry name" value="ZnF_RBZ"/>
    <property type="match status" value="2"/>
</dbReference>